<sequence>MAPSTWASAAALAACAAPAVAFVPAGQGLRGIQAQTSAAPSSTAATSATSSTSLATAGLATAAVVAGATAFRARPAPRRVERNVVGVCLPLTDKFDPLNLGNTDAKMERYTAVEIKHGRVSMIAVVGYIMPEIFRFPGCEDFKHGLAAFESIPLEGWIQLLALVGAHEVLVKPREGGLGSYDFGLGTELLDGIDEEELERKQTSERNNGRLAMIAILGLMWQDGTFGEAPLSYMNKYGFWGEPVQFIVSHIANCQSFSGSYVNNGGLCALPSRGGRTTMHATQKLAEGEFVELETYPKEMEMSPSVPFLRYPQVLKGWVGGEKGFDPLGVTDALPVYWVREAELKHGRLAMLATVGWIATDLGFRFPGEKFQSVANPIEAHDKMVEAGYMLPFFGAIGVFELFALWLFFQSWPIGEGINREAGDYWLGKQFLPKDPEKEKDMRLKELENGRLAMFAFSGIVTQVLDLGVMITDEDWQQSNTNDAVQAFRKRGETEEKRRRYDWLPWEVRRAADGLGPPLNFEKPVHSFDMFSLGVLALHLTIGRTEARIRLSEMERTGAGKDLKAVEVRGHYVGRAKVPTSEPHSFDLVCTICPSGECRATSEADVELVEADELEAMDFQLLQTKVQHEVIHTEVRQAAFAVPKRAVSGEGGVCWSEEDCCSEDADEAYCPLFCKAGTEIDTHNAKGWEVKGQCMKKWPGYCREDEQCKTVSHAKGESADPTYIGNSICYRSAGSLDGTCRNDTLCESMSCGRGTCRWGKCTCDYGVGGDHCDKSTEAFAFLFYGNSSENLISVRVLVKSMRAAGANQDILAIVPKNMIDKTPKQHLEILTRDGVKIYYTDPIPMPAVMDSDPIIHQRWSGVMNKFAVWRMTEYSQVALMDTDMVFDMDAESPGKIFSECSAPICAVRDGDSRFMNAGVMVVTPSGQRLAHILQVLADEQHHFAMPEQSFLTQYCKNKKFKMKLQFLDKKWNSCVGGGMLHNTGWESTGYNVLHSCSWTGKPPNMKMCFPGKCSSDEEWHTVLVWQFYHMQVDSCIRHQDANTCNGHASQCQWCGKYCSTREIACNKKLFNQTYIKDKDEPDIQEASRLGALTRSVWDMPDNTSQQEWNNLPTGSWAWPQVAMYQILIDRFATTKPKHCEKLNEYCGGNIQGIMEQVSYLEELGVDGIVLSPIVDQMPHGYHGYWTKDLTKVNPAYGTEDDVREMVILLHERRMKVIVDVNMNHAGSQKINASNPRDVSLLKPFNKPEHYHADNCSLIHDSDYERGSYFLEHCKLYGLPDFNHENPVVWQGLMQWVRDHVDKYGFDGIRVDAARHINRNFLNHIPETGPPIPAYYEVVNTDMAYVAGYATGDYGAVYNYPLYFVLKDIFVPGPKQKPMSALGDWIVKQSPKAQGRLMLNFLDNNDLPRFLYRIGEGGGVPEATMLALYHNALLAMMGMEGLPAILFGSEQNARGRLNYSDPLKVDNWRQPLWHHGYNMSTSTYQLIKKVLWVRQRTSGLHAFKSIPVYMDHQVLVWARGPAIFAVSNAGQPSKIPSQRVLWDNATAGLGPYGTPSLVCNILDVNPLKDCGVLVPGNISRLHLTSDPKLYVPKEYILEYETFMKIKKKEGDRVVEDTQKDPAVLPFTMWKAMPDPPKVQIQAQKRLPRSWRPGTVTLNGNPSWVWHTFPQLPPHLDKWGPPLGMPVPHVISASLKDACFYLGPGEKDGALYARRKDNRTYVLCPDSPEFCPRVVNEQVNLTRLLHHSQQVGLPKREFPVLHLSFDVWYGVYHMLISALPSVAPRLDRLRNGTMELFIHAGHNFVSQILSVLGVEGNIIRPSSNPPLKEAFHFCAPEIHFDLATRPQYPRFEFSVPYLAEFRKNLLAMDDSMDESNRPCRLKNRGHIVVLSRGHGSRALGNEDEMVKALKTLGRPVEVVTPDPKNFLHTLQALSRAEILLGAHGANMANMLFAPDGMKVVEIVPQVPFKMQDYHFWDLAAALNFTYLPVGDKVMPNEYDHQLAADPMTEDKAVLSMNVDIEEVKALISSLLG</sequence>
<dbReference type="EMBL" id="CAJNIZ010015558">
    <property type="protein sequence ID" value="CAE7374663.1"/>
    <property type="molecule type" value="Genomic_DNA"/>
</dbReference>
<dbReference type="Pfam" id="PF00128">
    <property type="entry name" value="Alpha-amylase"/>
    <property type="match status" value="1"/>
</dbReference>
<evidence type="ECO:0000313" key="11">
    <source>
        <dbReference type="Proteomes" id="UP000649617"/>
    </source>
</evidence>
<protein>
    <recommendedName>
        <fullName evidence="9">Glycosyl hydrolase family 13 catalytic domain-containing protein</fullName>
    </recommendedName>
</protein>
<evidence type="ECO:0000256" key="2">
    <source>
        <dbReference type="ARBA" id="ARBA00004229"/>
    </source>
</evidence>
<feature type="chain" id="PRO_5032577369" description="Glycosyl hydrolase family 13 catalytic domain-containing protein" evidence="8">
    <location>
        <begin position="22"/>
        <end position="2030"/>
    </location>
</feature>
<evidence type="ECO:0000313" key="10">
    <source>
        <dbReference type="EMBL" id="CAE7374663.1"/>
    </source>
</evidence>
<keyword evidence="6 8" id="KW-0732">Signal</keyword>
<evidence type="ECO:0000256" key="1">
    <source>
        <dbReference type="ARBA" id="ARBA00001913"/>
    </source>
</evidence>
<evidence type="ECO:0000256" key="8">
    <source>
        <dbReference type="SAM" id="SignalP"/>
    </source>
</evidence>
<reference evidence="10" key="1">
    <citation type="submission" date="2021-02" db="EMBL/GenBank/DDBJ databases">
        <authorList>
            <person name="Dougan E. K."/>
            <person name="Rhodes N."/>
            <person name="Thang M."/>
            <person name="Chan C."/>
        </authorList>
    </citation>
    <scope>NUCLEOTIDE SEQUENCE</scope>
</reference>
<keyword evidence="7" id="KW-0812">Transmembrane</keyword>
<dbReference type="InterPro" id="IPR006047">
    <property type="entry name" value="GH13_cat_dom"/>
</dbReference>
<comment type="cofactor">
    <cofactor evidence="1">
        <name>Ca(2+)</name>
        <dbReference type="ChEBI" id="CHEBI:29108"/>
    </cofactor>
</comment>
<accession>A0A812PY06</accession>
<dbReference type="Pfam" id="PF04577">
    <property type="entry name" value="Glyco_transf_61"/>
    <property type="match status" value="1"/>
</dbReference>
<dbReference type="GO" id="GO:0005975">
    <property type="term" value="P:carbohydrate metabolic process"/>
    <property type="evidence" value="ECO:0007669"/>
    <property type="project" value="InterPro"/>
</dbReference>
<dbReference type="Gene3D" id="3.90.550.10">
    <property type="entry name" value="Spore Coat Polysaccharide Biosynthesis Protein SpsA, Chain A"/>
    <property type="match status" value="1"/>
</dbReference>
<feature type="transmembrane region" description="Helical" evidence="7">
    <location>
        <begin position="389"/>
        <end position="409"/>
    </location>
</feature>
<feature type="signal peptide" evidence="8">
    <location>
        <begin position="1"/>
        <end position="21"/>
    </location>
</feature>
<dbReference type="SUPFAM" id="SSF103511">
    <property type="entry name" value="Chlorophyll a-b binding protein"/>
    <property type="match status" value="2"/>
</dbReference>
<dbReference type="GO" id="GO:0009507">
    <property type="term" value="C:chloroplast"/>
    <property type="evidence" value="ECO:0007669"/>
    <property type="project" value="UniProtKB-SubCell"/>
</dbReference>
<feature type="domain" description="Glycosyl hydrolase family 13 catalytic" evidence="9">
    <location>
        <begin position="1125"/>
        <end position="1493"/>
    </location>
</feature>
<dbReference type="GO" id="GO:0016757">
    <property type="term" value="F:glycosyltransferase activity"/>
    <property type="evidence" value="ECO:0007669"/>
    <property type="project" value="InterPro"/>
</dbReference>
<evidence type="ECO:0000259" key="9">
    <source>
        <dbReference type="SMART" id="SM00642"/>
    </source>
</evidence>
<evidence type="ECO:0000256" key="3">
    <source>
        <dbReference type="ARBA" id="ARBA00022528"/>
    </source>
</evidence>
<evidence type="ECO:0000256" key="7">
    <source>
        <dbReference type="SAM" id="Phobius"/>
    </source>
</evidence>
<keyword evidence="7" id="KW-1133">Transmembrane helix</keyword>
<dbReference type="SUPFAM" id="SSF51445">
    <property type="entry name" value="(Trans)glycosidases"/>
    <property type="match status" value="1"/>
</dbReference>
<dbReference type="PANTHER" id="PTHR10357">
    <property type="entry name" value="ALPHA-AMYLASE FAMILY MEMBER"/>
    <property type="match status" value="1"/>
</dbReference>
<dbReference type="OrthoDB" id="406309at2759"/>
<keyword evidence="5" id="KW-0479">Metal-binding</keyword>
<organism evidence="10 11">
    <name type="scientific">Symbiodinium pilosum</name>
    <name type="common">Dinoflagellate</name>
    <dbReference type="NCBI Taxonomy" id="2952"/>
    <lineage>
        <taxon>Eukaryota</taxon>
        <taxon>Sar</taxon>
        <taxon>Alveolata</taxon>
        <taxon>Dinophyceae</taxon>
        <taxon>Suessiales</taxon>
        <taxon>Symbiodiniaceae</taxon>
        <taxon>Symbiodinium</taxon>
    </lineage>
</organism>
<gene>
    <name evidence="10" type="ORF">SPIL2461_LOCUS9105</name>
</gene>
<evidence type="ECO:0000256" key="5">
    <source>
        <dbReference type="ARBA" id="ARBA00022723"/>
    </source>
</evidence>
<dbReference type="PANTHER" id="PTHR10357:SF215">
    <property type="entry name" value="ALPHA-AMYLASE 1"/>
    <property type="match status" value="1"/>
</dbReference>
<evidence type="ECO:0000256" key="6">
    <source>
        <dbReference type="ARBA" id="ARBA00022729"/>
    </source>
</evidence>
<comment type="caution">
    <text evidence="10">The sequence shown here is derived from an EMBL/GenBank/DDBJ whole genome shotgun (WGS) entry which is preliminary data.</text>
</comment>
<dbReference type="InterPro" id="IPR022796">
    <property type="entry name" value="Chloroa_b-bind"/>
</dbReference>
<dbReference type="InterPro" id="IPR029044">
    <property type="entry name" value="Nucleotide-diphossugar_trans"/>
</dbReference>
<name>A0A812PY06_SYMPI</name>
<comment type="subcellular location">
    <subcellularLocation>
        <location evidence="2">Plastid</location>
        <location evidence="2">Chloroplast</location>
    </subcellularLocation>
</comment>
<dbReference type="Gene3D" id="3.20.20.80">
    <property type="entry name" value="Glycosidases"/>
    <property type="match status" value="1"/>
</dbReference>
<proteinExistence type="predicted"/>
<dbReference type="Pfam" id="PF00504">
    <property type="entry name" value="Chloroa_b-bind"/>
    <property type="match status" value="2"/>
</dbReference>
<dbReference type="Proteomes" id="UP000649617">
    <property type="component" value="Unassembled WGS sequence"/>
</dbReference>
<keyword evidence="4" id="KW-0934">Plastid</keyword>
<dbReference type="GO" id="GO:0046872">
    <property type="term" value="F:metal ion binding"/>
    <property type="evidence" value="ECO:0007669"/>
    <property type="project" value="UniProtKB-KW"/>
</dbReference>
<dbReference type="InterPro" id="IPR049625">
    <property type="entry name" value="Glyco_transf_61_cat"/>
</dbReference>
<evidence type="ECO:0000256" key="4">
    <source>
        <dbReference type="ARBA" id="ARBA00022640"/>
    </source>
</evidence>
<keyword evidence="7" id="KW-0472">Membrane</keyword>
<keyword evidence="3" id="KW-0150">Chloroplast</keyword>
<dbReference type="InterPro" id="IPR017853">
    <property type="entry name" value="GH"/>
</dbReference>
<dbReference type="Gene3D" id="1.10.3460.10">
    <property type="entry name" value="Chlorophyll a/b binding protein domain"/>
    <property type="match status" value="2"/>
</dbReference>
<dbReference type="SMART" id="SM00642">
    <property type="entry name" value="Aamy"/>
    <property type="match status" value="1"/>
</dbReference>
<dbReference type="SUPFAM" id="SSF53448">
    <property type="entry name" value="Nucleotide-diphospho-sugar transferases"/>
    <property type="match status" value="1"/>
</dbReference>
<keyword evidence="11" id="KW-1185">Reference proteome</keyword>